<dbReference type="CDD" id="cd22459">
    <property type="entry name" value="KH-I_PEPPER_rpt1_like"/>
    <property type="match status" value="2"/>
</dbReference>
<keyword evidence="1" id="KW-0677">Repeat</keyword>
<evidence type="ECO:0000313" key="6">
    <source>
        <dbReference type="RefSeq" id="XP_039132734.1"/>
    </source>
</evidence>
<evidence type="ECO:0000259" key="4">
    <source>
        <dbReference type="SMART" id="SM00322"/>
    </source>
</evidence>
<dbReference type="PROSITE" id="PS50084">
    <property type="entry name" value="KH_TYPE_1"/>
    <property type="match status" value="5"/>
</dbReference>
<dbReference type="Proteomes" id="UP001515500">
    <property type="component" value="Chromosome 9"/>
</dbReference>
<dbReference type="Gene3D" id="3.30.310.210">
    <property type="match status" value="1"/>
</dbReference>
<feature type="region of interest" description="Disordered" evidence="3">
    <location>
        <begin position="1"/>
        <end position="33"/>
    </location>
</feature>
<dbReference type="GO" id="GO:0003723">
    <property type="term" value="F:RNA binding"/>
    <property type="evidence" value="ECO:0007669"/>
    <property type="project" value="UniProtKB-UniRule"/>
</dbReference>
<protein>
    <submittedName>
        <fullName evidence="6">KH domain-containing protein HEN4 isoform X1</fullName>
    </submittedName>
</protein>
<evidence type="ECO:0000256" key="1">
    <source>
        <dbReference type="ARBA" id="ARBA00022737"/>
    </source>
</evidence>
<sequence>METSVAAGGAGDHPSAAGVKRRHPSSVPFRPPPPLAKPAETFFRLLCPVASSAGVIGKGGAVVRQIREETSARIRVDDPVPGSDDCVVFIIADTCHKAVVEPDGSEVCNEPSPAQMALIRVFERILRVERNWEGIGEDEEIKGSVVCRLLVPNGQVGCVIGKGGKIVEKIKTESGAQIRILGHEQVPACAAAGDELIHISGNFPAVKKALLAVSNCLQDHPRVEASSPAIGKPNAANFRGAGPPPPGDPYAPSPRGYIPNMHGPDYQYRGFSPGIDSPMSNHWKVFEEEVAFRMLCPNEKVGSIIGKAGVIVRGLQNETGSSIKVAEPVPDSDERVIVVSARENPEFKHSPAQDGVLRIFSRLSEMDMGSSTLSARLLVHSQQIGCLLGKGGAIISEMRRATGANIRIFLKEHVPKCAQPNDEVVQVIGNYQSVQEALLQITGRIRETIFPLPPHPNVGMPPPYMSGAPEMPPPYMSGAPEMPPPFMPGAPDMLPPYMSGPPDMPPPRPRNDSMPSAPYPPMGFPHGPPDHSVGLSHGIERQHAHPHGMEHFGSMAPDRPPFHYGSEARGPHPGFDHPASPRAWAPLPVSNVTPRGIPDNGAGFGFRSAPAGSGSQTAFVPNTTVKVPQDLLQFVYGENGTNLNDIRESLFSQISNAKVVIHDPEPGAAEGTVIISGNPGQIRAAQSLLHAFILSGKTSS</sequence>
<feature type="domain" description="K Homology" evidence="4">
    <location>
        <begin position="619"/>
        <end position="694"/>
    </location>
</feature>
<feature type="compositionally biased region" description="Pro residues" evidence="3">
    <location>
        <begin position="498"/>
        <end position="508"/>
    </location>
</feature>
<evidence type="ECO:0000256" key="2">
    <source>
        <dbReference type="PROSITE-ProRule" id="PRU00117"/>
    </source>
</evidence>
<evidence type="ECO:0000256" key="3">
    <source>
        <dbReference type="SAM" id="MobiDB-lite"/>
    </source>
</evidence>
<dbReference type="InterPro" id="IPR004088">
    <property type="entry name" value="KH_dom_type_1"/>
</dbReference>
<feature type="domain" description="K Homology" evidence="4">
    <location>
        <begin position="39"/>
        <end position="126"/>
    </location>
</feature>
<dbReference type="Gene3D" id="3.30.1370.10">
    <property type="entry name" value="K Homology domain, type 1"/>
    <property type="match status" value="3"/>
</dbReference>
<feature type="domain" description="K Homology" evidence="4">
    <location>
        <begin position="371"/>
        <end position="446"/>
    </location>
</feature>
<name>A0AB40C299_DIOCR</name>
<organism evidence="5 6">
    <name type="scientific">Dioscorea cayennensis subsp. rotundata</name>
    <name type="common">White Guinea yam</name>
    <name type="synonym">Dioscorea rotundata</name>
    <dbReference type="NCBI Taxonomy" id="55577"/>
    <lineage>
        <taxon>Eukaryota</taxon>
        <taxon>Viridiplantae</taxon>
        <taxon>Streptophyta</taxon>
        <taxon>Embryophyta</taxon>
        <taxon>Tracheophyta</taxon>
        <taxon>Spermatophyta</taxon>
        <taxon>Magnoliopsida</taxon>
        <taxon>Liliopsida</taxon>
        <taxon>Dioscoreales</taxon>
        <taxon>Dioscoreaceae</taxon>
        <taxon>Dioscorea</taxon>
    </lineage>
</organism>
<proteinExistence type="predicted"/>
<feature type="region of interest" description="Disordered" evidence="3">
    <location>
        <begin position="224"/>
        <end position="251"/>
    </location>
</feature>
<reference evidence="6" key="1">
    <citation type="submission" date="2025-08" db="UniProtKB">
        <authorList>
            <consortium name="RefSeq"/>
        </authorList>
    </citation>
    <scope>IDENTIFICATION</scope>
</reference>
<keyword evidence="2" id="KW-0694">RNA-binding</keyword>
<feature type="domain" description="K Homology" evidence="4">
    <location>
        <begin position="288"/>
        <end position="361"/>
    </location>
</feature>
<dbReference type="AlphaFoldDB" id="A0AB40C299"/>
<keyword evidence="5" id="KW-1185">Reference proteome</keyword>
<accession>A0AB40C299</accession>
<dbReference type="SUPFAM" id="SSF54791">
    <property type="entry name" value="Eukaryotic type KH-domain (KH-domain type I)"/>
    <property type="match status" value="5"/>
</dbReference>
<dbReference type="InterPro" id="IPR004087">
    <property type="entry name" value="KH_dom"/>
</dbReference>
<feature type="domain" description="K Homology" evidence="4">
    <location>
        <begin position="143"/>
        <end position="218"/>
    </location>
</feature>
<feature type="region of interest" description="Disordered" evidence="3">
    <location>
        <begin position="498"/>
        <end position="519"/>
    </location>
</feature>
<feature type="compositionally biased region" description="Pro residues" evidence="3">
    <location>
        <begin position="242"/>
        <end position="251"/>
    </location>
</feature>
<dbReference type="PANTHER" id="PTHR10288">
    <property type="entry name" value="KH DOMAIN CONTAINING RNA BINDING PROTEIN"/>
    <property type="match status" value="1"/>
</dbReference>
<dbReference type="Pfam" id="PF00013">
    <property type="entry name" value="KH_1"/>
    <property type="match status" value="5"/>
</dbReference>
<dbReference type="CDD" id="cd22460">
    <property type="entry name" value="KH-I_PEPPER_rpt2_like"/>
    <property type="match status" value="2"/>
</dbReference>
<dbReference type="RefSeq" id="XP_039132734.1">
    <property type="nucleotide sequence ID" value="XM_039276800.1"/>
</dbReference>
<dbReference type="GeneID" id="120269474"/>
<dbReference type="SMART" id="SM00322">
    <property type="entry name" value="KH"/>
    <property type="match status" value="5"/>
</dbReference>
<evidence type="ECO:0000313" key="5">
    <source>
        <dbReference type="Proteomes" id="UP001515500"/>
    </source>
</evidence>
<dbReference type="InterPro" id="IPR036612">
    <property type="entry name" value="KH_dom_type_1_sf"/>
</dbReference>
<gene>
    <name evidence="6" type="primary">LOC120269474</name>
</gene>